<dbReference type="GO" id="GO:0016787">
    <property type="term" value="F:hydrolase activity"/>
    <property type="evidence" value="ECO:0007669"/>
    <property type="project" value="UniProtKB-KW"/>
</dbReference>
<dbReference type="PANTHER" id="PTHR43798">
    <property type="entry name" value="MONOACYLGLYCEROL LIPASE"/>
    <property type="match status" value="1"/>
</dbReference>
<dbReference type="InterPro" id="IPR029058">
    <property type="entry name" value="AB_hydrolase_fold"/>
</dbReference>
<protein>
    <recommendedName>
        <fullName evidence="2">AB hydrolase-1 domain-containing protein</fullName>
    </recommendedName>
</protein>
<evidence type="ECO:0000313" key="3">
    <source>
        <dbReference type="EMBL" id="EZH75125.1"/>
    </source>
</evidence>
<proteinExistence type="predicted"/>
<dbReference type="OrthoDB" id="252464at2"/>
<dbReference type="PANTHER" id="PTHR43798:SF31">
    <property type="entry name" value="AB HYDROLASE SUPERFAMILY PROTEIN YCLE"/>
    <property type="match status" value="1"/>
</dbReference>
<evidence type="ECO:0000313" key="4">
    <source>
        <dbReference type="Proteomes" id="UP000023541"/>
    </source>
</evidence>
<sequence length="259" mass="28967">MIIPYKGIEVNYNTSGKGTPIVFLHGFLENSTMWEETIDHLSSTYHCISIDLLGHGHTECMGYIHTMEDMAQAVKIVLDNLNISIASFVGHSMGGYVALACIDLFPDTVSGLVLVNSTSFPDSLERKQNRSRAIKIVKNNPNAYTSMAIANLFAEENRLRFADRINIIKDQASKISLQGIISGLEGMKVRKDHTSLLSGFNKPKIIFAGTKDPILRYDQSIKESKQCKINLVSFDGGHMSYLENKDEYLAELYRFLSSF</sequence>
<evidence type="ECO:0000259" key="2">
    <source>
        <dbReference type="Pfam" id="PF00561"/>
    </source>
</evidence>
<gene>
    <name evidence="3" type="ORF">ATO12_10395</name>
</gene>
<evidence type="ECO:0000256" key="1">
    <source>
        <dbReference type="ARBA" id="ARBA00022801"/>
    </source>
</evidence>
<dbReference type="Pfam" id="PF00561">
    <property type="entry name" value="Abhydrolase_1"/>
    <property type="match status" value="1"/>
</dbReference>
<organism evidence="3 4">
    <name type="scientific">Aquimarina atlantica</name>
    <dbReference type="NCBI Taxonomy" id="1317122"/>
    <lineage>
        <taxon>Bacteria</taxon>
        <taxon>Pseudomonadati</taxon>
        <taxon>Bacteroidota</taxon>
        <taxon>Flavobacteriia</taxon>
        <taxon>Flavobacteriales</taxon>
        <taxon>Flavobacteriaceae</taxon>
        <taxon>Aquimarina</taxon>
    </lineage>
</organism>
<dbReference type="InterPro" id="IPR050266">
    <property type="entry name" value="AB_hydrolase_sf"/>
</dbReference>
<dbReference type="GO" id="GO:0016020">
    <property type="term" value="C:membrane"/>
    <property type="evidence" value="ECO:0007669"/>
    <property type="project" value="TreeGrafter"/>
</dbReference>
<accession>A0A023BYQ0</accession>
<comment type="caution">
    <text evidence="3">The sequence shown here is derived from an EMBL/GenBank/DDBJ whole genome shotgun (WGS) entry which is preliminary data.</text>
</comment>
<dbReference type="STRING" id="1317122.ATO12_10395"/>
<name>A0A023BYQ0_9FLAO</name>
<dbReference type="InterPro" id="IPR000073">
    <property type="entry name" value="AB_hydrolase_1"/>
</dbReference>
<dbReference type="Proteomes" id="UP000023541">
    <property type="component" value="Unassembled WGS sequence"/>
</dbReference>
<dbReference type="RefSeq" id="WP_034240298.1">
    <property type="nucleotide sequence ID" value="NZ_AQRA01000002.1"/>
</dbReference>
<dbReference type="EMBL" id="AQRA01000002">
    <property type="protein sequence ID" value="EZH75125.1"/>
    <property type="molecule type" value="Genomic_DNA"/>
</dbReference>
<dbReference type="SUPFAM" id="SSF53474">
    <property type="entry name" value="alpha/beta-Hydrolases"/>
    <property type="match status" value="1"/>
</dbReference>
<keyword evidence="1" id="KW-0378">Hydrolase</keyword>
<dbReference type="eggNOG" id="COG2267">
    <property type="taxonomic scope" value="Bacteria"/>
</dbReference>
<feature type="domain" description="AB hydrolase-1" evidence="2">
    <location>
        <begin position="20"/>
        <end position="244"/>
    </location>
</feature>
<reference evidence="3 4" key="1">
    <citation type="submission" date="2014-04" db="EMBL/GenBank/DDBJ databases">
        <title>Aquimarina sp. 22II-S11-z7 Genome Sequencing.</title>
        <authorList>
            <person name="Lai Q."/>
        </authorList>
    </citation>
    <scope>NUCLEOTIDE SEQUENCE [LARGE SCALE GENOMIC DNA]</scope>
    <source>
        <strain evidence="3 4">22II-S11-z7</strain>
    </source>
</reference>
<dbReference type="AlphaFoldDB" id="A0A023BYQ0"/>
<keyword evidence="4" id="KW-1185">Reference proteome</keyword>
<dbReference type="PRINTS" id="PR00111">
    <property type="entry name" value="ABHYDROLASE"/>
</dbReference>
<dbReference type="Gene3D" id="3.40.50.1820">
    <property type="entry name" value="alpha/beta hydrolase"/>
    <property type="match status" value="1"/>
</dbReference>